<feature type="compositionally biased region" description="Basic and acidic residues" evidence="1">
    <location>
        <begin position="192"/>
        <end position="206"/>
    </location>
</feature>
<accession>A0AA36HTP6</accession>
<gene>
    <name evidence="2" type="ORF">EVOR1521_LOCUS3876</name>
</gene>
<protein>
    <recommendedName>
        <fullName evidence="4">Phytanoyl-CoA dioxygenase</fullName>
    </recommendedName>
</protein>
<proteinExistence type="predicted"/>
<organism evidence="2 3">
    <name type="scientific">Effrenium voratum</name>
    <dbReference type="NCBI Taxonomy" id="2562239"/>
    <lineage>
        <taxon>Eukaryota</taxon>
        <taxon>Sar</taxon>
        <taxon>Alveolata</taxon>
        <taxon>Dinophyceae</taxon>
        <taxon>Suessiales</taxon>
        <taxon>Symbiodiniaceae</taxon>
        <taxon>Effrenium</taxon>
    </lineage>
</organism>
<dbReference type="EMBL" id="CAUJNA010000241">
    <property type="protein sequence ID" value="CAJ1374289.1"/>
    <property type="molecule type" value="Genomic_DNA"/>
</dbReference>
<dbReference type="AlphaFoldDB" id="A0AA36HTP6"/>
<evidence type="ECO:0000313" key="3">
    <source>
        <dbReference type="Proteomes" id="UP001178507"/>
    </source>
</evidence>
<evidence type="ECO:0000313" key="2">
    <source>
        <dbReference type="EMBL" id="CAJ1374289.1"/>
    </source>
</evidence>
<comment type="caution">
    <text evidence="2">The sequence shown here is derived from an EMBL/GenBank/DDBJ whole genome shotgun (WGS) entry which is preliminary data.</text>
</comment>
<sequence>MVSMPRGEFDSLAETLMEQLPQRDQLMLYTASLTIIEESVQDSKWHVDWHGIPEGLCWTFLVPVWPQDAEAWRGLGGTQLFLESRNAQLFRAAEVAAEASATRAVAEATEAEGAVPKEAWKNFRVVEHRYAPSECLLFEGRVLHRTGPYELGQSHLRVLASLMAAWMRNLSSSETDEQEAGKDLGLAPSPADIRRWDREMPRTGRQ</sequence>
<evidence type="ECO:0008006" key="4">
    <source>
        <dbReference type="Google" id="ProtNLM"/>
    </source>
</evidence>
<feature type="region of interest" description="Disordered" evidence="1">
    <location>
        <begin position="173"/>
        <end position="206"/>
    </location>
</feature>
<reference evidence="2" key="1">
    <citation type="submission" date="2023-08" db="EMBL/GenBank/DDBJ databases">
        <authorList>
            <person name="Chen Y."/>
            <person name="Shah S."/>
            <person name="Dougan E. K."/>
            <person name="Thang M."/>
            <person name="Chan C."/>
        </authorList>
    </citation>
    <scope>NUCLEOTIDE SEQUENCE</scope>
</reference>
<evidence type="ECO:0000256" key="1">
    <source>
        <dbReference type="SAM" id="MobiDB-lite"/>
    </source>
</evidence>
<name>A0AA36HTP6_9DINO</name>
<dbReference type="Proteomes" id="UP001178507">
    <property type="component" value="Unassembled WGS sequence"/>
</dbReference>
<keyword evidence="3" id="KW-1185">Reference proteome</keyword>